<name>A0A6A3LHZ1_9STRA</name>
<dbReference type="Proteomes" id="UP000435112">
    <property type="component" value="Unassembled WGS sequence"/>
</dbReference>
<gene>
    <name evidence="1" type="ORF">PR002_g13354</name>
</gene>
<reference evidence="1 2" key="1">
    <citation type="submission" date="2018-09" db="EMBL/GenBank/DDBJ databases">
        <title>Genomic investigation of the strawberry pathogen Phytophthora fragariae indicates pathogenicity is determined by transcriptional variation in three key races.</title>
        <authorList>
            <person name="Adams T.M."/>
            <person name="Armitage A.D."/>
            <person name="Sobczyk M.K."/>
            <person name="Bates H.J."/>
            <person name="Dunwell J.M."/>
            <person name="Nellist C.F."/>
            <person name="Harrison R.J."/>
        </authorList>
    </citation>
    <scope>NUCLEOTIDE SEQUENCE [LARGE SCALE GENOMIC DNA]</scope>
    <source>
        <strain evidence="1 2">SCRP324</strain>
    </source>
</reference>
<accession>A0A6A3LHZ1</accession>
<dbReference type="AlphaFoldDB" id="A0A6A3LHZ1"/>
<dbReference type="EMBL" id="QXFU01000878">
    <property type="protein sequence ID" value="KAE9017587.1"/>
    <property type="molecule type" value="Genomic_DNA"/>
</dbReference>
<evidence type="ECO:0000313" key="1">
    <source>
        <dbReference type="EMBL" id="KAE9017587.1"/>
    </source>
</evidence>
<evidence type="ECO:0000313" key="2">
    <source>
        <dbReference type="Proteomes" id="UP000435112"/>
    </source>
</evidence>
<proteinExistence type="predicted"/>
<organism evidence="1 2">
    <name type="scientific">Phytophthora rubi</name>
    <dbReference type="NCBI Taxonomy" id="129364"/>
    <lineage>
        <taxon>Eukaryota</taxon>
        <taxon>Sar</taxon>
        <taxon>Stramenopiles</taxon>
        <taxon>Oomycota</taxon>
        <taxon>Peronosporomycetes</taxon>
        <taxon>Peronosporales</taxon>
        <taxon>Peronosporaceae</taxon>
        <taxon>Phytophthora</taxon>
    </lineage>
</organism>
<sequence length="48" mass="5038">MAHGVGALGRVSAGARLSLHANVPTTASRGCAMQAIVAMNNIRLWYSR</sequence>
<comment type="caution">
    <text evidence="1">The sequence shown here is derived from an EMBL/GenBank/DDBJ whole genome shotgun (WGS) entry which is preliminary data.</text>
</comment>
<protein>
    <submittedName>
        <fullName evidence="1">Uncharacterized protein</fullName>
    </submittedName>
</protein>